<reference evidence="1 2" key="1">
    <citation type="submission" date="2020-08" db="EMBL/GenBank/DDBJ databases">
        <title>Sphingobacterium sp. DN04309 isolated from aquaculture water.</title>
        <authorList>
            <person name="Zhang M."/>
        </authorList>
    </citation>
    <scope>NUCLEOTIDE SEQUENCE [LARGE SCALE GENOMIC DNA]</scope>
    <source>
        <strain evidence="1 2">DN04309</strain>
    </source>
</reference>
<dbReference type="InterPro" id="IPR007298">
    <property type="entry name" value="Cu-R_lipoprotein_NlpE"/>
</dbReference>
<protein>
    <submittedName>
        <fullName evidence="1">Copper resistance protein NlpE N-terminal domain-containing protein</fullName>
    </submittedName>
</protein>
<evidence type="ECO:0000313" key="1">
    <source>
        <dbReference type="EMBL" id="MBD1430625.1"/>
    </source>
</evidence>
<dbReference type="EMBL" id="JACOIJ010000032">
    <property type="protein sequence ID" value="MBD1430625.1"/>
    <property type="molecule type" value="Genomic_DNA"/>
</dbReference>
<keyword evidence="2" id="KW-1185">Reference proteome</keyword>
<dbReference type="Gene3D" id="2.40.128.640">
    <property type="match status" value="1"/>
</dbReference>
<comment type="caution">
    <text evidence="1">The sequence shown here is derived from an EMBL/GenBank/DDBJ whole genome shotgun (WGS) entry which is preliminary data.</text>
</comment>
<proteinExistence type="predicted"/>
<evidence type="ECO:0000313" key="2">
    <source>
        <dbReference type="Proteomes" id="UP000651271"/>
    </source>
</evidence>
<organism evidence="1 2">
    <name type="scientific">Sphingobacterium litopenaei</name>
    <dbReference type="NCBI Taxonomy" id="2763500"/>
    <lineage>
        <taxon>Bacteria</taxon>
        <taxon>Pseudomonadati</taxon>
        <taxon>Bacteroidota</taxon>
        <taxon>Sphingobacteriia</taxon>
        <taxon>Sphingobacteriales</taxon>
        <taxon>Sphingobacteriaceae</taxon>
        <taxon>Sphingobacterium</taxon>
    </lineage>
</organism>
<name>A0ABR7YH66_9SPHI</name>
<sequence length="150" mass="16917">MHTMKNTSLLLSGCLIALCISCQNNNGKTEQQEHEDSISVHDEHTSQTSLDWAGTYQDTIPCADCPGILTTIKLYENGNYTYNAEYLEQNTTLQDSGQFMWHENGSVVHLKGKNVDTKYKVGENTLYQTDTEGKVIEGEMAEKYTLHKVF</sequence>
<accession>A0ABR7YH66</accession>
<dbReference type="RefSeq" id="WP_190302732.1">
    <property type="nucleotide sequence ID" value="NZ_JACOIJ010000032.1"/>
</dbReference>
<dbReference type="Proteomes" id="UP000651271">
    <property type="component" value="Unassembled WGS sequence"/>
</dbReference>
<gene>
    <name evidence="1" type="ORF">H8B04_13835</name>
</gene>
<dbReference type="Pfam" id="PF04170">
    <property type="entry name" value="NlpE"/>
    <property type="match status" value="1"/>
</dbReference>